<comment type="caution">
    <text evidence="2">The sequence shown here is derived from an EMBL/GenBank/DDBJ whole genome shotgun (WGS) entry which is preliminary data.</text>
</comment>
<name>A0ABQ6K5H1_9MICO</name>
<reference evidence="3" key="1">
    <citation type="journal article" date="2019" name="Int. J. Syst. Evol. Microbiol.">
        <title>The Global Catalogue of Microorganisms (GCM) 10K type strain sequencing project: providing services to taxonomists for standard genome sequencing and annotation.</title>
        <authorList>
            <consortium name="The Broad Institute Genomics Platform"/>
            <consortium name="The Broad Institute Genome Sequencing Center for Infectious Disease"/>
            <person name="Wu L."/>
            <person name="Ma J."/>
        </authorList>
    </citation>
    <scope>NUCLEOTIDE SEQUENCE [LARGE SCALE GENOMIC DNA]</scope>
    <source>
        <strain evidence="3">NBRC 108894</strain>
    </source>
</reference>
<gene>
    <name evidence="2" type="ORF">GCM10025881_08350</name>
</gene>
<keyword evidence="3" id="KW-1185">Reference proteome</keyword>
<organism evidence="2 3">
    <name type="scientific">Pseudolysinimonas kribbensis</name>
    <dbReference type="NCBI Taxonomy" id="433641"/>
    <lineage>
        <taxon>Bacteria</taxon>
        <taxon>Bacillati</taxon>
        <taxon>Actinomycetota</taxon>
        <taxon>Actinomycetes</taxon>
        <taxon>Micrococcales</taxon>
        <taxon>Microbacteriaceae</taxon>
        <taxon>Pseudolysinimonas</taxon>
    </lineage>
</organism>
<accession>A0ABQ6K5H1</accession>
<evidence type="ECO:0000313" key="3">
    <source>
        <dbReference type="Proteomes" id="UP001157034"/>
    </source>
</evidence>
<dbReference type="EMBL" id="BSVB01000001">
    <property type="protein sequence ID" value="GMA94011.1"/>
    <property type="molecule type" value="Genomic_DNA"/>
</dbReference>
<sequence length="73" mass="7951">MGAEVRMAANHDDDPDALIEQSTRRAPDVEPPPMARPIVSPPYGVPIPFGAPPAEPIQLAPDEIPWELREDEA</sequence>
<feature type="region of interest" description="Disordered" evidence="1">
    <location>
        <begin position="1"/>
        <end position="40"/>
    </location>
</feature>
<evidence type="ECO:0000256" key="1">
    <source>
        <dbReference type="SAM" id="MobiDB-lite"/>
    </source>
</evidence>
<protein>
    <submittedName>
        <fullName evidence="2">Uncharacterized protein</fullName>
    </submittedName>
</protein>
<feature type="compositionally biased region" description="Pro residues" evidence="1">
    <location>
        <begin position="29"/>
        <end position="40"/>
    </location>
</feature>
<evidence type="ECO:0000313" key="2">
    <source>
        <dbReference type="EMBL" id="GMA94011.1"/>
    </source>
</evidence>
<dbReference type="Proteomes" id="UP001157034">
    <property type="component" value="Unassembled WGS sequence"/>
</dbReference>
<proteinExistence type="predicted"/>